<evidence type="ECO:0000256" key="10">
    <source>
        <dbReference type="RuleBase" id="RU366055"/>
    </source>
</evidence>
<dbReference type="InterPro" id="IPR001604">
    <property type="entry name" value="Endo_G_ENPP1-like_dom"/>
</dbReference>
<evidence type="ECO:0000259" key="13">
    <source>
        <dbReference type="SMART" id="SM00892"/>
    </source>
</evidence>
<evidence type="ECO:0000259" key="12">
    <source>
        <dbReference type="SMART" id="SM00477"/>
    </source>
</evidence>
<keyword evidence="15" id="KW-1185">Reference proteome</keyword>
<dbReference type="AlphaFoldDB" id="A0A6M8BBP8"/>
<dbReference type="SMART" id="SM00477">
    <property type="entry name" value="NUC"/>
    <property type="match status" value="1"/>
</dbReference>
<dbReference type="SMART" id="SM00892">
    <property type="entry name" value="Endonuclease_NS"/>
    <property type="match status" value="1"/>
</dbReference>
<gene>
    <name evidence="14" type="ORF">HPC62_01385</name>
</gene>
<keyword evidence="6 10" id="KW-0378">Hydrolase</keyword>
<name>A0A6M8BBP8_9CYAN</name>
<keyword evidence="11" id="KW-0732">Signal</keyword>
<sequence length="297" mass="32816">MLNWNTIFKPRKRLKRAVSAGLGLLLAGSLAAGCAQLAAHVLLPDPTIDSVHLALGNPSEATAETRNENNYLIVRPQYALSYNRGKNIANWVSWQLDASWLGRLPRSPFMPDPSLPQGWYRVTTNDYTGSGFDRGHLLPAADRNARPEDSQSVFWMTNIIPQSPDNNQGPWEGLESYCRTLARRGHTLYIIAGGAGEGGTARNGPRNTIGRSSNPISVPAATWKIAVVLNPGQTLEDIGTDTRVITVIMPNDMGIKDNNWRDYRESVDTIENITGYDFLSVLPDEIEEFLEAKIDSR</sequence>
<evidence type="ECO:0000256" key="5">
    <source>
        <dbReference type="ARBA" id="ARBA00022759"/>
    </source>
</evidence>
<keyword evidence="3 10" id="KW-0540">Nuclease</keyword>
<organism evidence="14 15">
    <name type="scientific">Thermoleptolyngbya sichuanensis A183</name>
    <dbReference type="NCBI Taxonomy" id="2737172"/>
    <lineage>
        <taxon>Bacteria</taxon>
        <taxon>Bacillati</taxon>
        <taxon>Cyanobacteriota</taxon>
        <taxon>Cyanophyceae</taxon>
        <taxon>Oculatellales</taxon>
        <taxon>Oculatellaceae</taxon>
        <taxon>Thermoleptolyngbya</taxon>
        <taxon>Thermoleptolyngbya sichuanensis</taxon>
    </lineage>
</organism>
<evidence type="ECO:0000256" key="2">
    <source>
        <dbReference type="ARBA" id="ARBA00010052"/>
    </source>
</evidence>
<dbReference type="InterPro" id="IPR018524">
    <property type="entry name" value="DNA/RNA_endonuclease_AS"/>
</dbReference>
<reference evidence="14 15" key="1">
    <citation type="submission" date="2020-05" db="EMBL/GenBank/DDBJ databases">
        <title>Complete genome sequence of of a novel Thermoleptolyngbya strain isolated from hot springs of Ganzi, Sichuan China.</title>
        <authorList>
            <person name="Tang J."/>
            <person name="Daroch M."/>
            <person name="Li L."/>
            <person name="Waleron K."/>
            <person name="Waleron M."/>
            <person name="Waleron M."/>
        </authorList>
    </citation>
    <scope>NUCLEOTIDE SEQUENCE [LARGE SCALE GENOMIC DNA]</scope>
    <source>
        <strain evidence="14 15">PKUAC-SCTA183</strain>
    </source>
</reference>
<dbReference type="GO" id="GO:0046872">
    <property type="term" value="F:metal ion binding"/>
    <property type="evidence" value="ECO:0007669"/>
    <property type="project" value="UniProtKB-KW"/>
</dbReference>
<dbReference type="Proteomes" id="UP000505210">
    <property type="component" value="Chromosome"/>
</dbReference>
<dbReference type="EMBL" id="CP053661">
    <property type="protein sequence ID" value="QKD81001.1"/>
    <property type="molecule type" value="Genomic_DNA"/>
</dbReference>
<protein>
    <recommendedName>
        <fullName evidence="10">Endonuclease</fullName>
        <ecNumber evidence="10">3.1.30.-</ecNumber>
    </recommendedName>
</protein>
<feature type="active site" description="Proton acceptor" evidence="8">
    <location>
        <position position="136"/>
    </location>
</feature>
<evidence type="ECO:0000256" key="6">
    <source>
        <dbReference type="ARBA" id="ARBA00022801"/>
    </source>
</evidence>
<evidence type="ECO:0000313" key="15">
    <source>
        <dbReference type="Proteomes" id="UP000505210"/>
    </source>
</evidence>
<dbReference type="GO" id="GO:0004519">
    <property type="term" value="F:endonuclease activity"/>
    <property type="evidence" value="ECO:0007669"/>
    <property type="project" value="UniProtKB-UniRule"/>
</dbReference>
<feature type="domain" description="DNA/RNA non-specific endonuclease/pyrophosphatase/phosphodiesterase" evidence="13">
    <location>
        <begin position="74"/>
        <end position="285"/>
    </location>
</feature>
<feature type="domain" description="ENPP1-3/EXOG-like endonuclease/phosphodiesterase" evidence="12">
    <location>
        <begin position="75"/>
        <end position="285"/>
    </location>
</feature>
<evidence type="ECO:0000256" key="3">
    <source>
        <dbReference type="ARBA" id="ARBA00022722"/>
    </source>
</evidence>
<evidence type="ECO:0000256" key="9">
    <source>
        <dbReference type="PIRSR" id="PIRSR640255-2"/>
    </source>
</evidence>
<proteinExistence type="inferred from homology"/>
<dbReference type="InterPro" id="IPR044929">
    <property type="entry name" value="DNA/RNA_non-sp_Endonuclease_sf"/>
</dbReference>
<comment type="similarity">
    <text evidence="2 10">Belongs to the DNA/RNA non-specific endonuclease family.</text>
</comment>
<dbReference type="SUPFAM" id="SSF54060">
    <property type="entry name" value="His-Me finger endonucleases"/>
    <property type="match status" value="1"/>
</dbReference>
<comment type="cofactor">
    <cofactor evidence="1 10">
        <name>Mg(2+)</name>
        <dbReference type="ChEBI" id="CHEBI:18420"/>
    </cofactor>
</comment>
<evidence type="ECO:0000256" key="8">
    <source>
        <dbReference type="PIRSR" id="PIRSR640255-1"/>
    </source>
</evidence>
<evidence type="ECO:0000256" key="11">
    <source>
        <dbReference type="SAM" id="SignalP"/>
    </source>
</evidence>
<dbReference type="Gene3D" id="3.40.570.10">
    <property type="entry name" value="Extracellular Endonuclease, subunit A"/>
    <property type="match status" value="1"/>
</dbReference>
<dbReference type="GO" id="GO:0003676">
    <property type="term" value="F:nucleic acid binding"/>
    <property type="evidence" value="ECO:0007669"/>
    <property type="project" value="InterPro"/>
</dbReference>
<feature type="binding site" evidence="9">
    <location>
        <position position="167"/>
    </location>
    <ligand>
        <name>Mg(2+)</name>
        <dbReference type="ChEBI" id="CHEBI:18420"/>
        <note>catalytic</note>
    </ligand>
</feature>
<dbReference type="InterPro" id="IPR020821">
    <property type="entry name" value="ENPP1-3/EXOG-like_nuc-like"/>
</dbReference>
<feature type="signal peptide" evidence="11">
    <location>
        <begin position="1"/>
        <end position="31"/>
    </location>
</feature>
<dbReference type="KEGG" id="theu:HPC62_01385"/>
<evidence type="ECO:0000256" key="7">
    <source>
        <dbReference type="ARBA" id="ARBA00022842"/>
    </source>
</evidence>
<keyword evidence="5 10" id="KW-0255">Endonuclease</keyword>
<evidence type="ECO:0000256" key="4">
    <source>
        <dbReference type="ARBA" id="ARBA00022723"/>
    </source>
</evidence>
<feature type="chain" id="PRO_5026823058" description="Endonuclease" evidence="11">
    <location>
        <begin position="32"/>
        <end position="297"/>
    </location>
</feature>
<evidence type="ECO:0000313" key="14">
    <source>
        <dbReference type="EMBL" id="QKD81001.1"/>
    </source>
</evidence>
<dbReference type="PANTHER" id="PTHR13966:SF5">
    <property type="entry name" value="ENDONUCLEASE G, MITOCHONDRIAL"/>
    <property type="match status" value="1"/>
</dbReference>
<keyword evidence="7" id="KW-0460">Magnesium</keyword>
<dbReference type="GO" id="GO:0016787">
    <property type="term" value="F:hydrolase activity"/>
    <property type="evidence" value="ECO:0007669"/>
    <property type="project" value="UniProtKB-KW"/>
</dbReference>
<dbReference type="PANTHER" id="PTHR13966">
    <property type="entry name" value="ENDONUCLEASE RELATED"/>
    <property type="match status" value="1"/>
</dbReference>
<keyword evidence="4 9" id="KW-0479">Metal-binding</keyword>
<dbReference type="RefSeq" id="WP_172353424.1">
    <property type="nucleotide sequence ID" value="NZ_CP053661.1"/>
</dbReference>
<accession>A0A6M8BBP8</accession>
<dbReference type="PROSITE" id="PS01070">
    <property type="entry name" value="NUCLEASE_NON_SPEC"/>
    <property type="match status" value="1"/>
</dbReference>
<dbReference type="InterPro" id="IPR044925">
    <property type="entry name" value="His-Me_finger_sf"/>
</dbReference>
<dbReference type="InterPro" id="IPR040255">
    <property type="entry name" value="Non-specific_endonuclease"/>
</dbReference>
<dbReference type="Pfam" id="PF01223">
    <property type="entry name" value="Endonuclease_NS"/>
    <property type="match status" value="1"/>
</dbReference>
<dbReference type="EC" id="3.1.30.-" evidence="10"/>
<evidence type="ECO:0000256" key="1">
    <source>
        <dbReference type="ARBA" id="ARBA00001946"/>
    </source>
</evidence>